<organism evidence="9 10">
    <name type="scientific">Propionibacterium ruminifibrarum</name>
    <dbReference type="NCBI Taxonomy" id="1962131"/>
    <lineage>
        <taxon>Bacteria</taxon>
        <taxon>Bacillati</taxon>
        <taxon>Actinomycetota</taxon>
        <taxon>Actinomycetes</taxon>
        <taxon>Propionibacteriales</taxon>
        <taxon>Propionibacteriaceae</taxon>
        <taxon>Propionibacterium</taxon>
    </lineage>
</organism>
<dbReference type="PANTHER" id="PTHR38459">
    <property type="entry name" value="PROPHAGE BACTOPRENOL-LINKED GLUCOSE TRANSLOCASE HOMOLOG"/>
    <property type="match status" value="1"/>
</dbReference>
<evidence type="ECO:0000313" key="9">
    <source>
        <dbReference type="EMBL" id="SPF69222.1"/>
    </source>
</evidence>
<dbReference type="RefSeq" id="WP_119716319.1">
    <property type="nucleotide sequence ID" value="NZ_OMOH01000010.1"/>
</dbReference>
<keyword evidence="5 7" id="KW-0472">Membrane</keyword>
<feature type="compositionally biased region" description="Low complexity" evidence="6">
    <location>
        <begin position="190"/>
        <end position="201"/>
    </location>
</feature>
<evidence type="ECO:0000256" key="1">
    <source>
        <dbReference type="ARBA" id="ARBA00004141"/>
    </source>
</evidence>
<evidence type="ECO:0000256" key="5">
    <source>
        <dbReference type="ARBA" id="ARBA00023136"/>
    </source>
</evidence>
<evidence type="ECO:0000256" key="7">
    <source>
        <dbReference type="SAM" id="Phobius"/>
    </source>
</evidence>
<evidence type="ECO:0000256" key="4">
    <source>
        <dbReference type="ARBA" id="ARBA00022989"/>
    </source>
</evidence>
<dbReference type="GO" id="GO:0005886">
    <property type="term" value="C:plasma membrane"/>
    <property type="evidence" value="ECO:0007669"/>
    <property type="project" value="TreeGrafter"/>
</dbReference>
<dbReference type="OrthoDB" id="9807815at2"/>
<sequence>MSEQTMGARGGRWGRLIGQFVRFAVVGGSGVIVNMAVAVVLNKLNGGSANATQILFPIPGTSFNFRFSSLVWVVAFLVANTYNYQLNRSWTFRGTSRGWWKGFWQFLSIGAVAALIGMILKALMMSPGNAITLRGEWFDAWTWRHGGSILAQLEDACHSPEYVAHALSVLVTMPINFVVNKLWTFRGKKPAAPSDAPSGDPARQEHP</sequence>
<keyword evidence="4 7" id="KW-1133">Transmembrane helix</keyword>
<dbReference type="Pfam" id="PF04138">
    <property type="entry name" value="GtrA_DPMS_TM"/>
    <property type="match status" value="1"/>
</dbReference>
<protein>
    <submittedName>
        <fullName evidence="9">GtrA-like protein</fullName>
    </submittedName>
</protein>
<dbReference type="EMBL" id="OMOH01000010">
    <property type="protein sequence ID" value="SPF69222.1"/>
    <property type="molecule type" value="Genomic_DNA"/>
</dbReference>
<dbReference type="PANTHER" id="PTHR38459:SF1">
    <property type="entry name" value="PROPHAGE BACTOPRENOL-LINKED GLUCOSE TRANSLOCASE HOMOLOG"/>
    <property type="match status" value="1"/>
</dbReference>
<dbReference type="GO" id="GO:0000271">
    <property type="term" value="P:polysaccharide biosynthetic process"/>
    <property type="evidence" value="ECO:0007669"/>
    <property type="project" value="InterPro"/>
</dbReference>
<feature type="domain" description="GtrA/DPMS transmembrane" evidence="8">
    <location>
        <begin position="22"/>
        <end position="124"/>
    </location>
</feature>
<evidence type="ECO:0000256" key="3">
    <source>
        <dbReference type="ARBA" id="ARBA00022692"/>
    </source>
</evidence>
<reference evidence="10" key="1">
    <citation type="submission" date="2018-02" db="EMBL/GenBank/DDBJ databases">
        <authorList>
            <person name="Hornung B."/>
        </authorList>
    </citation>
    <scope>NUCLEOTIDE SEQUENCE [LARGE SCALE GENOMIC DNA]</scope>
</reference>
<dbReference type="AlphaFoldDB" id="A0A375I528"/>
<comment type="similarity">
    <text evidence="2">Belongs to the GtrA family.</text>
</comment>
<feature type="transmembrane region" description="Helical" evidence="7">
    <location>
        <begin position="61"/>
        <end position="82"/>
    </location>
</feature>
<evidence type="ECO:0000313" key="10">
    <source>
        <dbReference type="Proteomes" id="UP000265962"/>
    </source>
</evidence>
<keyword evidence="10" id="KW-1185">Reference proteome</keyword>
<dbReference type="InterPro" id="IPR051401">
    <property type="entry name" value="GtrA_CellWall_Glycosyl"/>
</dbReference>
<evidence type="ECO:0000259" key="8">
    <source>
        <dbReference type="Pfam" id="PF04138"/>
    </source>
</evidence>
<proteinExistence type="inferred from homology"/>
<feature type="transmembrane region" description="Helical" evidence="7">
    <location>
        <begin position="162"/>
        <end position="179"/>
    </location>
</feature>
<dbReference type="Proteomes" id="UP000265962">
    <property type="component" value="Unassembled WGS sequence"/>
</dbReference>
<feature type="transmembrane region" description="Helical" evidence="7">
    <location>
        <begin position="20"/>
        <end position="41"/>
    </location>
</feature>
<evidence type="ECO:0000256" key="6">
    <source>
        <dbReference type="SAM" id="MobiDB-lite"/>
    </source>
</evidence>
<accession>A0A375I528</accession>
<comment type="subcellular location">
    <subcellularLocation>
        <location evidence="1">Membrane</location>
        <topology evidence="1">Multi-pass membrane protein</topology>
    </subcellularLocation>
</comment>
<dbReference type="InterPro" id="IPR007267">
    <property type="entry name" value="GtrA_DPMS_TM"/>
</dbReference>
<gene>
    <name evidence="9" type="ORF">PROPJV5_2183</name>
</gene>
<name>A0A375I528_9ACTN</name>
<keyword evidence="3 7" id="KW-0812">Transmembrane</keyword>
<evidence type="ECO:0000256" key="2">
    <source>
        <dbReference type="ARBA" id="ARBA00009399"/>
    </source>
</evidence>
<feature type="region of interest" description="Disordered" evidence="6">
    <location>
        <begin position="188"/>
        <end position="207"/>
    </location>
</feature>
<feature type="transmembrane region" description="Helical" evidence="7">
    <location>
        <begin position="103"/>
        <end position="124"/>
    </location>
</feature>